<dbReference type="PANTHER" id="PTHR30347">
    <property type="entry name" value="POTASSIUM CHANNEL RELATED"/>
    <property type="match status" value="1"/>
</dbReference>
<feature type="transmembrane region" description="Helical" evidence="8">
    <location>
        <begin position="232"/>
        <end position="252"/>
    </location>
</feature>
<feature type="transmembrane region" description="Helical" evidence="8">
    <location>
        <begin position="559"/>
        <end position="578"/>
    </location>
</feature>
<evidence type="ECO:0000313" key="11">
    <source>
        <dbReference type="EMBL" id="OZI19691.1"/>
    </source>
</evidence>
<feature type="transmembrane region" description="Helical" evidence="8">
    <location>
        <begin position="507"/>
        <end position="532"/>
    </location>
</feature>
<comment type="subcellular location">
    <subcellularLocation>
        <location evidence="1">Cell membrane</location>
        <topology evidence="1">Multi-pass membrane protein</topology>
    </subcellularLocation>
</comment>
<keyword evidence="6 8" id="KW-0472">Membrane</keyword>
<feature type="transmembrane region" description="Helical" evidence="8">
    <location>
        <begin position="308"/>
        <end position="332"/>
    </location>
</feature>
<dbReference type="InterPro" id="IPR011066">
    <property type="entry name" value="MscS_channel_C_sf"/>
</dbReference>
<dbReference type="InterPro" id="IPR011014">
    <property type="entry name" value="MscS_channel_TM-2"/>
</dbReference>
<evidence type="ECO:0000256" key="2">
    <source>
        <dbReference type="ARBA" id="ARBA00008017"/>
    </source>
</evidence>
<evidence type="ECO:0000256" key="4">
    <source>
        <dbReference type="ARBA" id="ARBA00022692"/>
    </source>
</evidence>
<feature type="transmembrane region" description="Helical" evidence="8">
    <location>
        <begin position="353"/>
        <end position="371"/>
    </location>
</feature>
<sequence length="837" mass="90270">MRYPALLPADLPPHHRPRHCATRARGSWLRLAAARPLLALLLGLNLFLAAGWTPAQAQAPSGQQEIDKALDSARKDMEALRKNLSEQTDDTELLRRRAAAIDIQSKADAIADKLAPILTSVQARLTELGPATDTGKEARDIAAQRAELEKNRSTLDAQIKLARLLSVEGVQTAESISTMRRSQFQARLGERRPSILGGQFRDDFRNDLPRDMSRLASLRDELAAALSGTPGWVWSILLLAAAVIVGLTVLAARQMRRFTASRVPAGRLRRSFHALIVVMAATLAPGLIGQLLYIGLDWQGQLPDELESLISGFAGILCLGGYVTGLGLALLSPSRPSWRLPDIPDRIAKKMRWFPHVLGPLIVLVWLLDRLPVSLNASLSTTIAFNCLVTILLVVVIVVGLVRLERTRRKVLHDPEKGQAPPRHLWLLIAVSVAWLMVAGSLLAVFTGYVAFGNFVAKQVVWALIVLSSAYLLALLVDDFFMSVLGTPPRDADGHERGREPRIRDQAAVVLSGLARLLIGLIALIMVLGQFAEGPMELLQRAEQLLNGLSIGQVQLRPAALVQGFLVLFAGLLGVRLLKRWLINRYLPTTTLDPGMQTSATTLFGYVGVVVAVGLALSALGLGLERIAWVASALSVGIGFGLQAVVQNFVSGLILLAERPVKVGDWVSLGGVEGDIRRINVRATEIQMGDRSTVIVPNSEFITKTVRNVTHANPLGLVQIKLPMPLSTDAAKAREIILSAFVDHEDVLETPAPNVFLDGIDGGNLVFNATGYVGSPRQAYGTRSALLFEVLQRLAAANIGLGKPPTMLVSAPAAPLLPGISAAEQPRPTPAPGQEDA</sequence>
<dbReference type="Pfam" id="PF12607">
    <property type="entry name" value="DUF3772"/>
    <property type="match status" value="1"/>
</dbReference>
<gene>
    <name evidence="11" type="ORF">CAL26_19070</name>
</gene>
<dbReference type="STRING" id="1416803.CAL13_06400"/>
<comment type="similarity">
    <text evidence="2">Belongs to the MscS (TC 1.A.23) family.</text>
</comment>
<comment type="caution">
    <text evidence="11">The sequence shown here is derived from an EMBL/GenBank/DDBJ whole genome shotgun (WGS) entry which is preliminary data.</text>
</comment>
<feature type="transmembrane region" description="Helical" evidence="8">
    <location>
        <begin position="383"/>
        <end position="404"/>
    </location>
</feature>
<feature type="transmembrane region" description="Helical" evidence="8">
    <location>
        <begin position="425"/>
        <end position="449"/>
    </location>
</feature>
<dbReference type="RefSeq" id="WP_094848323.1">
    <property type="nucleotide sequence ID" value="NZ_NEVJ01000003.1"/>
</dbReference>
<dbReference type="GO" id="GO:0008381">
    <property type="term" value="F:mechanosensitive monoatomic ion channel activity"/>
    <property type="evidence" value="ECO:0007669"/>
    <property type="project" value="UniProtKB-ARBA"/>
</dbReference>
<dbReference type="PANTHER" id="PTHR30347:SF9">
    <property type="entry name" value="MINICONDUCTANCE MECHANOSENSITIVE CHANNEL MSCM"/>
    <property type="match status" value="1"/>
</dbReference>
<dbReference type="SUPFAM" id="SSF82861">
    <property type="entry name" value="Mechanosensitive channel protein MscS (YggB), transmembrane region"/>
    <property type="match status" value="1"/>
</dbReference>
<feature type="transmembrane region" description="Helical" evidence="8">
    <location>
        <begin position="627"/>
        <end position="646"/>
    </location>
</feature>
<dbReference type="Pfam" id="PF00924">
    <property type="entry name" value="MS_channel_2nd"/>
    <property type="match status" value="1"/>
</dbReference>
<keyword evidence="3" id="KW-1003">Cell membrane</keyword>
<feature type="transmembrane region" description="Helical" evidence="8">
    <location>
        <begin position="461"/>
        <end position="486"/>
    </location>
</feature>
<evidence type="ECO:0000259" key="9">
    <source>
        <dbReference type="Pfam" id="PF00924"/>
    </source>
</evidence>
<dbReference type="InterPro" id="IPR023408">
    <property type="entry name" value="MscS_beta-dom_sf"/>
</dbReference>
<evidence type="ECO:0000256" key="3">
    <source>
        <dbReference type="ARBA" id="ARBA00022475"/>
    </source>
</evidence>
<dbReference type="Gene3D" id="3.30.70.100">
    <property type="match status" value="1"/>
</dbReference>
<dbReference type="EMBL" id="NEVJ01000003">
    <property type="protein sequence ID" value="OZI19691.1"/>
    <property type="molecule type" value="Genomic_DNA"/>
</dbReference>
<dbReference type="InterPro" id="IPR022249">
    <property type="entry name" value="DUF3772"/>
</dbReference>
<evidence type="ECO:0000259" key="10">
    <source>
        <dbReference type="Pfam" id="PF12607"/>
    </source>
</evidence>
<dbReference type="SUPFAM" id="SSF82689">
    <property type="entry name" value="Mechanosensitive channel protein MscS (YggB), C-terminal domain"/>
    <property type="match status" value="1"/>
</dbReference>
<proteinExistence type="inferred from homology"/>
<reference evidence="11" key="1">
    <citation type="submission" date="2017-05" db="EMBL/GenBank/DDBJ databases">
        <title>Complete and WGS of Bordetella genogroups.</title>
        <authorList>
            <person name="Spilker T."/>
            <person name="Lipuma J."/>
        </authorList>
    </citation>
    <scope>NUCLEOTIDE SEQUENCE</scope>
    <source>
        <strain evidence="11">AU21707</strain>
    </source>
</reference>
<evidence type="ECO:0000313" key="12">
    <source>
        <dbReference type="Proteomes" id="UP000216857"/>
    </source>
</evidence>
<feature type="transmembrane region" description="Helical" evidence="8">
    <location>
        <begin position="599"/>
        <end position="621"/>
    </location>
</feature>
<feature type="domain" description="Mechanosensitive ion channel MscS" evidence="9">
    <location>
        <begin position="645"/>
        <end position="711"/>
    </location>
</feature>
<dbReference type="SUPFAM" id="SSF50182">
    <property type="entry name" value="Sm-like ribonucleoproteins"/>
    <property type="match status" value="1"/>
</dbReference>
<feature type="transmembrane region" description="Helical" evidence="8">
    <location>
        <begin position="272"/>
        <end position="296"/>
    </location>
</feature>
<evidence type="ECO:0000256" key="5">
    <source>
        <dbReference type="ARBA" id="ARBA00022989"/>
    </source>
</evidence>
<evidence type="ECO:0000256" key="6">
    <source>
        <dbReference type="ARBA" id="ARBA00023136"/>
    </source>
</evidence>
<dbReference type="Proteomes" id="UP000216857">
    <property type="component" value="Unassembled WGS sequence"/>
</dbReference>
<name>A0A261R401_9BORD</name>
<evidence type="ECO:0000256" key="7">
    <source>
        <dbReference type="SAM" id="Coils"/>
    </source>
</evidence>
<organism evidence="11 12">
    <name type="scientific">Bordetella genomosp. 9</name>
    <dbReference type="NCBI Taxonomy" id="1416803"/>
    <lineage>
        <taxon>Bacteria</taxon>
        <taxon>Pseudomonadati</taxon>
        <taxon>Pseudomonadota</taxon>
        <taxon>Betaproteobacteria</taxon>
        <taxon>Burkholderiales</taxon>
        <taxon>Alcaligenaceae</taxon>
        <taxon>Bordetella</taxon>
    </lineage>
</organism>
<dbReference type="OrthoDB" id="9799209at2"/>
<protein>
    <submittedName>
        <fullName evidence="11">Mechanosensitive ion channel protein</fullName>
    </submittedName>
</protein>
<dbReference type="Gene3D" id="2.30.30.60">
    <property type="match status" value="1"/>
</dbReference>
<dbReference type="Gene3D" id="1.10.287.1260">
    <property type="match status" value="1"/>
</dbReference>
<feature type="coiled-coil region" evidence="7">
    <location>
        <begin position="63"/>
        <end position="97"/>
    </location>
</feature>
<feature type="domain" description="DUF3772" evidence="10">
    <location>
        <begin position="159"/>
        <end position="220"/>
    </location>
</feature>
<dbReference type="GO" id="GO:0005886">
    <property type="term" value="C:plasma membrane"/>
    <property type="evidence" value="ECO:0007669"/>
    <property type="project" value="UniProtKB-SubCell"/>
</dbReference>
<keyword evidence="7" id="KW-0175">Coiled coil</keyword>
<evidence type="ECO:0000256" key="1">
    <source>
        <dbReference type="ARBA" id="ARBA00004651"/>
    </source>
</evidence>
<accession>A0A261R401</accession>
<dbReference type="AlphaFoldDB" id="A0A261R401"/>
<keyword evidence="4 8" id="KW-0812">Transmembrane</keyword>
<dbReference type="InterPro" id="IPR006685">
    <property type="entry name" value="MscS_channel_2nd"/>
</dbReference>
<dbReference type="InterPro" id="IPR052702">
    <property type="entry name" value="MscS-like_channel"/>
</dbReference>
<evidence type="ECO:0000256" key="8">
    <source>
        <dbReference type="SAM" id="Phobius"/>
    </source>
</evidence>
<keyword evidence="5 8" id="KW-1133">Transmembrane helix</keyword>
<keyword evidence="12" id="KW-1185">Reference proteome</keyword>
<dbReference type="InterPro" id="IPR010920">
    <property type="entry name" value="LSM_dom_sf"/>
</dbReference>